<comment type="caution">
    <text evidence="2">The sequence shown here is derived from an EMBL/GenBank/DDBJ whole genome shotgun (WGS) entry which is preliminary data.</text>
</comment>
<keyword evidence="3" id="KW-1185">Reference proteome</keyword>
<name>A0A504YJR9_FASGI</name>
<feature type="region of interest" description="Disordered" evidence="1">
    <location>
        <begin position="119"/>
        <end position="142"/>
    </location>
</feature>
<accession>A0A504YJR9</accession>
<dbReference type="AlphaFoldDB" id="A0A504YJR9"/>
<protein>
    <submittedName>
        <fullName evidence="2">Uncharacterized protein</fullName>
    </submittedName>
</protein>
<proteinExistence type="predicted"/>
<feature type="compositionally biased region" description="Polar residues" evidence="1">
    <location>
        <begin position="125"/>
        <end position="136"/>
    </location>
</feature>
<gene>
    <name evidence="2" type="ORF">FGIG_03776</name>
</gene>
<evidence type="ECO:0000313" key="2">
    <source>
        <dbReference type="EMBL" id="TPP58197.1"/>
    </source>
</evidence>
<reference evidence="2 3" key="1">
    <citation type="submission" date="2019-04" db="EMBL/GenBank/DDBJ databases">
        <title>Annotation for the trematode Fasciola gigantica.</title>
        <authorList>
            <person name="Choi Y.-J."/>
        </authorList>
    </citation>
    <scope>NUCLEOTIDE SEQUENCE [LARGE SCALE GENOMIC DNA]</scope>
    <source>
        <strain evidence="2">Uganda_cow_1</strain>
    </source>
</reference>
<dbReference type="EMBL" id="SUNJ01012272">
    <property type="protein sequence ID" value="TPP58197.1"/>
    <property type="molecule type" value="Genomic_DNA"/>
</dbReference>
<evidence type="ECO:0000313" key="3">
    <source>
        <dbReference type="Proteomes" id="UP000316759"/>
    </source>
</evidence>
<dbReference type="OrthoDB" id="6236561at2759"/>
<organism evidence="2 3">
    <name type="scientific">Fasciola gigantica</name>
    <name type="common">Giant liver fluke</name>
    <dbReference type="NCBI Taxonomy" id="46835"/>
    <lineage>
        <taxon>Eukaryota</taxon>
        <taxon>Metazoa</taxon>
        <taxon>Spiralia</taxon>
        <taxon>Lophotrochozoa</taxon>
        <taxon>Platyhelminthes</taxon>
        <taxon>Trematoda</taxon>
        <taxon>Digenea</taxon>
        <taxon>Plagiorchiida</taxon>
        <taxon>Echinostomata</taxon>
        <taxon>Echinostomatoidea</taxon>
        <taxon>Fasciolidae</taxon>
        <taxon>Fasciola</taxon>
    </lineage>
</organism>
<sequence length="266" mass="30620">MSATISRQPSKIRPDRLERLEKLLRGVSVNPSPDILLDHIFSYYGFHRRRNESAMYNAWEIDNPAILHLYRHSQRNYRQTFVLHLTHSTRQKKGISRTRDQGYFVYAPQLDTSRLETELTKDPSFDNSPRNSSMSKGSRADAKEVKVMERVVDLAKDIQGHTVQSEAIKSRLREIAEQMINEIIENSEERLQGFWPVHRRGRTNDYSAKHQISNACPKNVLSGIGSRLDNPLDDAAIQSLAANFLDDLTAVSYTHLDVYKRQVLVT</sequence>
<dbReference type="Proteomes" id="UP000316759">
    <property type="component" value="Unassembled WGS sequence"/>
</dbReference>
<evidence type="ECO:0000256" key="1">
    <source>
        <dbReference type="SAM" id="MobiDB-lite"/>
    </source>
</evidence>